<dbReference type="Proteomes" id="UP001189429">
    <property type="component" value="Unassembled WGS sequence"/>
</dbReference>
<dbReference type="PANTHER" id="PTHR47447">
    <property type="entry name" value="OS03G0856100 PROTEIN"/>
    <property type="match status" value="1"/>
</dbReference>
<accession>A0ABN9XPQ1</accession>
<gene>
    <name evidence="5" type="ORF">PCOR1329_LOCUS78682</name>
</gene>
<dbReference type="InterPro" id="IPR002885">
    <property type="entry name" value="PPR_rpt"/>
</dbReference>
<dbReference type="Pfam" id="PF01535">
    <property type="entry name" value="PPR"/>
    <property type="match status" value="1"/>
</dbReference>
<keyword evidence="6" id="KW-1185">Reference proteome</keyword>
<dbReference type="InterPro" id="IPR011990">
    <property type="entry name" value="TPR-like_helical_dom_sf"/>
</dbReference>
<keyword evidence="3" id="KW-0472">Membrane</keyword>
<organism evidence="5 6">
    <name type="scientific">Prorocentrum cordatum</name>
    <dbReference type="NCBI Taxonomy" id="2364126"/>
    <lineage>
        <taxon>Eukaryota</taxon>
        <taxon>Sar</taxon>
        <taxon>Alveolata</taxon>
        <taxon>Dinophyceae</taxon>
        <taxon>Prorocentrales</taxon>
        <taxon>Prorocentraceae</taxon>
        <taxon>Prorocentrum</taxon>
    </lineage>
</organism>
<evidence type="ECO:0000256" key="1">
    <source>
        <dbReference type="ARBA" id="ARBA00022737"/>
    </source>
</evidence>
<evidence type="ECO:0000256" key="3">
    <source>
        <dbReference type="SAM" id="Phobius"/>
    </source>
</evidence>
<dbReference type="PANTHER" id="PTHR47447:SF17">
    <property type="entry name" value="OS12G0638900 PROTEIN"/>
    <property type="match status" value="1"/>
</dbReference>
<feature type="repeat" description="PPR" evidence="2">
    <location>
        <begin position="334"/>
        <end position="368"/>
    </location>
</feature>
<keyword evidence="3" id="KW-0812">Transmembrane</keyword>
<dbReference type="Pfam" id="PF17177">
    <property type="entry name" value="PPR_long"/>
    <property type="match status" value="1"/>
</dbReference>
<keyword evidence="1" id="KW-0677">Repeat</keyword>
<protein>
    <recommendedName>
        <fullName evidence="4">PROP1-like PPR domain-containing protein</fullName>
    </recommendedName>
</protein>
<dbReference type="Gene3D" id="1.25.40.10">
    <property type="entry name" value="Tetratricopeptide repeat domain"/>
    <property type="match status" value="2"/>
</dbReference>
<evidence type="ECO:0000259" key="4">
    <source>
        <dbReference type="Pfam" id="PF17177"/>
    </source>
</evidence>
<evidence type="ECO:0000256" key="2">
    <source>
        <dbReference type="PROSITE-ProRule" id="PRU00708"/>
    </source>
</evidence>
<proteinExistence type="predicted"/>
<keyword evidence="3" id="KW-1133">Transmembrane helix</keyword>
<reference evidence="5" key="1">
    <citation type="submission" date="2023-10" db="EMBL/GenBank/DDBJ databases">
        <authorList>
            <person name="Chen Y."/>
            <person name="Shah S."/>
            <person name="Dougan E. K."/>
            <person name="Thang M."/>
            <person name="Chan C."/>
        </authorList>
    </citation>
    <scope>NUCLEOTIDE SEQUENCE [LARGE SCALE GENOMIC DNA]</scope>
</reference>
<evidence type="ECO:0000313" key="5">
    <source>
        <dbReference type="EMBL" id="CAK0901891.1"/>
    </source>
</evidence>
<feature type="transmembrane region" description="Helical" evidence="3">
    <location>
        <begin position="12"/>
        <end position="35"/>
    </location>
</feature>
<feature type="domain" description="PROP1-like PPR" evidence="4">
    <location>
        <begin position="278"/>
        <end position="422"/>
    </location>
</feature>
<sequence length="445" mass="49465">MVKRNVQQCSTVFIAYMPLLVFIAVLCADVFALRYKFITPLSMIGGAQVQVELLIWVVVVAYFLDAHNARVMERTTKAKRHIATTPVIDSVVSDGQRQASLEVPTERVPPEKLYGCHGRSTESGDLSVHEGCRQRSDLYIINSMLADGVPCKTSKVLEVMHSCIRLGRGDAAVKLFDQMLQTGATPRAHLIGKAVSHKFFKLVAETLDDKRIQEDGVRLLELGRAHGIAPSPATQNRLLDAWKNQLPDFVLRYFLEMKDAGVILSRWAYRYIVVAHERSDPSLALKVYSEMEVLGIQLDRAAYNAVLGARFQLGMLDEARELFLRMADSSLVPNEKTYGVMIKVYLASNSLEEAIALFETMQEQGLDPDRYAYHHAIRASIALQRVEYAVGLYNDMVEKKVPPLMSTIALLSGVCAGAGWNALAVELMTHMARAKKADAAHGLQT</sequence>
<comment type="caution">
    <text evidence="5">The sequence shown here is derived from an EMBL/GenBank/DDBJ whole genome shotgun (WGS) entry which is preliminary data.</text>
</comment>
<dbReference type="InterPro" id="IPR033443">
    <property type="entry name" value="PROP1-like_PPR_dom"/>
</dbReference>
<dbReference type="NCBIfam" id="TIGR00756">
    <property type="entry name" value="PPR"/>
    <property type="match status" value="3"/>
</dbReference>
<evidence type="ECO:0000313" key="6">
    <source>
        <dbReference type="Proteomes" id="UP001189429"/>
    </source>
</evidence>
<dbReference type="EMBL" id="CAUYUJ010020993">
    <property type="protein sequence ID" value="CAK0901891.1"/>
    <property type="molecule type" value="Genomic_DNA"/>
</dbReference>
<feature type="repeat" description="PPR" evidence="2">
    <location>
        <begin position="299"/>
        <end position="333"/>
    </location>
</feature>
<dbReference type="PROSITE" id="PS51375">
    <property type="entry name" value="PPR"/>
    <property type="match status" value="2"/>
</dbReference>
<name>A0ABN9XPQ1_9DINO</name>